<dbReference type="UniPathway" id="UPA00148">
    <property type="reaction ID" value="UER00238"/>
</dbReference>
<dbReference type="EMBL" id="CP051677">
    <property type="protein sequence ID" value="QJD79488.1"/>
    <property type="molecule type" value="Genomic_DNA"/>
</dbReference>
<accession>A0A7L5DSE9</accession>
<keyword evidence="1" id="KW-0812">Transmembrane</keyword>
<dbReference type="GO" id="GO:0008818">
    <property type="term" value="F:cobalamin 5'-phosphate synthase activity"/>
    <property type="evidence" value="ECO:0007669"/>
    <property type="project" value="InterPro"/>
</dbReference>
<feature type="transmembrane region" description="Helical" evidence="1">
    <location>
        <begin position="86"/>
        <end position="109"/>
    </location>
</feature>
<keyword evidence="1" id="KW-0472">Membrane</keyword>
<dbReference type="RefSeq" id="WP_169551452.1">
    <property type="nucleotide sequence ID" value="NZ_CP051677.1"/>
</dbReference>
<keyword evidence="1" id="KW-1133">Transmembrane helix</keyword>
<feature type="transmembrane region" description="Helical" evidence="1">
    <location>
        <begin position="21"/>
        <end position="41"/>
    </location>
</feature>
<dbReference type="Proteomes" id="UP000501128">
    <property type="component" value="Chromosome"/>
</dbReference>
<gene>
    <name evidence="2" type="ORF">HH216_14540</name>
</gene>
<dbReference type="GO" id="GO:0051073">
    <property type="term" value="F:adenosylcobinamide-GDP ribazoletransferase activity"/>
    <property type="evidence" value="ECO:0007669"/>
    <property type="project" value="InterPro"/>
</dbReference>
<organism evidence="2 3">
    <name type="scientific">Spirosoma rhododendri</name>
    <dbReference type="NCBI Taxonomy" id="2728024"/>
    <lineage>
        <taxon>Bacteria</taxon>
        <taxon>Pseudomonadati</taxon>
        <taxon>Bacteroidota</taxon>
        <taxon>Cytophagia</taxon>
        <taxon>Cytophagales</taxon>
        <taxon>Cytophagaceae</taxon>
        <taxon>Spirosoma</taxon>
    </lineage>
</organism>
<protein>
    <submittedName>
        <fullName evidence="2">Adenosylcobinamide-GDP ribazoletransferase</fullName>
    </submittedName>
</protein>
<dbReference type="KEGG" id="srho:HH216_14540"/>
<reference evidence="2 3" key="1">
    <citation type="submission" date="2020-04" db="EMBL/GenBank/DDBJ databases">
        <title>Genome sequencing of novel species.</title>
        <authorList>
            <person name="Heo J."/>
            <person name="Kim S.-J."/>
            <person name="Kim J.-S."/>
            <person name="Hong S.-B."/>
            <person name="Kwon S.-W."/>
        </authorList>
    </citation>
    <scope>NUCLEOTIDE SEQUENCE [LARGE SCALE GENOMIC DNA]</scope>
    <source>
        <strain evidence="2 3">CJU-R4</strain>
    </source>
</reference>
<feature type="transmembrane region" description="Helical" evidence="1">
    <location>
        <begin position="168"/>
        <end position="193"/>
    </location>
</feature>
<sequence>MFPVSTLRTAYAHPAKSPLSPLLPLAGWLTGLVGLGGYWLGTVLFPPSALPVLLSMAPVAGLTLARPESDFASYIGGRPHDRNAASANSGTTWLLLLLLTRFFVIQALFANEAFGLTVALKYGMAHSLSHWAVWSVSWSLPRSANDPDSSAERAQAPSVRVLATLAGLLPMLALVYLTTLWIYALFLVPLLLLRAGLIRRFRHEGGYTGAGLGTVQQLSEVLLYLSFVSLLWVSV</sequence>
<evidence type="ECO:0000256" key="1">
    <source>
        <dbReference type="SAM" id="Phobius"/>
    </source>
</evidence>
<proteinExistence type="predicted"/>
<keyword evidence="2" id="KW-0808">Transferase</keyword>
<dbReference type="GO" id="GO:0009236">
    <property type="term" value="P:cobalamin biosynthetic process"/>
    <property type="evidence" value="ECO:0007669"/>
    <property type="project" value="UniProtKB-UniPathway"/>
</dbReference>
<dbReference type="AlphaFoldDB" id="A0A7L5DSE9"/>
<dbReference type="Pfam" id="PF02654">
    <property type="entry name" value="CobS"/>
    <property type="match status" value="1"/>
</dbReference>
<name>A0A7L5DSE9_9BACT</name>
<evidence type="ECO:0000313" key="2">
    <source>
        <dbReference type="EMBL" id="QJD79488.1"/>
    </source>
</evidence>
<dbReference type="InterPro" id="IPR003805">
    <property type="entry name" value="CobS"/>
</dbReference>
<keyword evidence="3" id="KW-1185">Reference proteome</keyword>
<evidence type="ECO:0000313" key="3">
    <source>
        <dbReference type="Proteomes" id="UP000501128"/>
    </source>
</evidence>